<accession>A0A419UZX5</accession>
<dbReference type="SUPFAM" id="SSF53448">
    <property type="entry name" value="Nucleotide-diphospho-sugar transferases"/>
    <property type="match status" value="1"/>
</dbReference>
<dbReference type="GO" id="GO:0016779">
    <property type="term" value="F:nucleotidyltransferase activity"/>
    <property type="evidence" value="ECO:0007669"/>
    <property type="project" value="UniProtKB-KW"/>
</dbReference>
<reference evidence="2 3" key="1">
    <citation type="submission" date="2018-09" db="EMBL/GenBank/DDBJ databases">
        <title>Genomic Encyclopedia of Archaeal and Bacterial Type Strains, Phase II (KMG-II): from individual species to whole genera.</title>
        <authorList>
            <person name="Goeker M."/>
        </authorList>
    </citation>
    <scope>NUCLEOTIDE SEQUENCE [LARGE SCALE GENOMIC DNA]</scope>
    <source>
        <strain evidence="2 3">DSM 17008</strain>
    </source>
</reference>
<dbReference type="PANTHER" id="PTHR43777">
    <property type="entry name" value="MOLYBDENUM COFACTOR CYTIDYLYLTRANSFERASE"/>
    <property type="match status" value="1"/>
</dbReference>
<dbReference type="InterPro" id="IPR029044">
    <property type="entry name" value="Nucleotide-diphossugar_trans"/>
</dbReference>
<sequence length="206" mass="22941">MKKIFGIYLAAGQSTRMQESKLHLPAGDFTLGSIALKQALISRLDATFIITRPGADAEWIHSEFYHSGLRNKWKTVEAERALEGQAYSLRRGIEEAEAAGAEAVIVMLADQPLITADIINQLISTCEEASQDYAAVKGEGCLQPPLLLQKQLFPRLKQLKGDKGARSLLRADDSLQGSFISRGNDEFFYDIDTKEDYQWLLQTVSF</sequence>
<keyword evidence="2" id="KW-0548">Nucleotidyltransferase</keyword>
<evidence type="ECO:0000259" key="1">
    <source>
        <dbReference type="Pfam" id="PF12804"/>
    </source>
</evidence>
<dbReference type="Gene3D" id="3.90.550.10">
    <property type="entry name" value="Spore Coat Polysaccharide Biosynthesis Protein SpsA, Chain A"/>
    <property type="match status" value="1"/>
</dbReference>
<dbReference type="InterPro" id="IPR025877">
    <property type="entry name" value="MobA-like_NTP_Trfase"/>
</dbReference>
<name>A0A419UZX5_9BACL</name>
<dbReference type="EMBL" id="RAPK01000010">
    <property type="protein sequence ID" value="RKD71245.1"/>
    <property type="molecule type" value="Genomic_DNA"/>
</dbReference>
<dbReference type="CDD" id="cd04182">
    <property type="entry name" value="GT_2_like_f"/>
    <property type="match status" value="1"/>
</dbReference>
<dbReference type="PANTHER" id="PTHR43777:SF1">
    <property type="entry name" value="MOLYBDENUM COFACTOR CYTIDYLYLTRANSFERASE"/>
    <property type="match status" value="1"/>
</dbReference>
<comment type="caution">
    <text evidence="2">The sequence shown here is derived from an EMBL/GenBank/DDBJ whole genome shotgun (WGS) entry which is preliminary data.</text>
</comment>
<keyword evidence="2" id="KW-0808">Transferase</keyword>
<proteinExistence type="predicted"/>
<dbReference type="RefSeq" id="WP_120193792.1">
    <property type="nucleotide sequence ID" value="NZ_RAPK01000010.1"/>
</dbReference>
<gene>
    <name evidence="2" type="ORF">ATL39_2641</name>
</gene>
<dbReference type="AlphaFoldDB" id="A0A419UZX5"/>
<dbReference type="Pfam" id="PF12804">
    <property type="entry name" value="NTP_transf_3"/>
    <property type="match status" value="1"/>
</dbReference>
<protein>
    <submittedName>
        <fullName evidence="2">Molybdenum cofactor cytidylyltransferase</fullName>
    </submittedName>
</protein>
<evidence type="ECO:0000313" key="3">
    <source>
        <dbReference type="Proteomes" id="UP000285120"/>
    </source>
</evidence>
<dbReference type="OrthoDB" id="285216at2"/>
<evidence type="ECO:0000313" key="2">
    <source>
        <dbReference type="EMBL" id="RKD71245.1"/>
    </source>
</evidence>
<dbReference type="Proteomes" id="UP000285120">
    <property type="component" value="Unassembled WGS sequence"/>
</dbReference>
<organism evidence="2 3">
    <name type="scientific">Sinobaca qinghaiensis</name>
    <dbReference type="NCBI Taxonomy" id="342944"/>
    <lineage>
        <taxon>Bacteria</taxon>
        <taxon>Bacillati</taxon>
        <taxon>Bacillota</taxon>
        <taxon>Bacilli</taxon>
        <taxon>Bacillales</taxon>
        <taxon>Sporolactobacillaceae</taxon>
        <taxon>Sinobaca</taxon>
    </lineage>
</organism>
<feature type="domain" description="MobA-like NTP transferase" evidence="1">
    <location>
        <begin position="6"/>
        <end position="172"/>
    </location>
</feature>
<keyword evidence="3" id="KW-1185">Reference proteome</keyword>